<accession>A0A4U6XSY9</accession>
<name>A0A4U6XSY9_9PEZI</name>
<organism evidence="2 3">
    <name type="scientific">Colletotrichum tanaceti</name>
    <dbReference type="NCBI Taxonomy" id="1306861"/>
    <lineage>
        <taxon>Eukaryota</taxon>
        <taxon>Fungi</taxon>
        <taxon>Dikarya</taxon>
        <taxon>Ascomycota</taxon>
        <taxon>Pezizomycotina</taxon>
        <taxon>Sordariomycetes</taxon>
        <taxon>Hypocreomycetidae</taxon>
        <taxon>Glomerellales</taxon>
        <taxon>Glomerellaceae</taxon>
        <taxon>Colletotrichum</taxon>
        <taxon>Colletotrichum destructivum species complex</taxon>
    </lineage>
</organism>
<dbReference type="EMBL" id="PJEX01000014">
    <property type="protein sequence ID" value="TKW59047.1"/>
    <property type="molecule type" value="Genomic_DNA"/>
</dbReference>
<protein>
    <submittedName>
        <fullName evidence="2">Uncharacterized protein</fullName>
    </submittedName>
</protein>
<reference evidence="2 3" key="1">
    <citation type="journal article" date="2019" name="PLoS ONE">
        <title>Comparative genome analysis indicates high evolutionary potential of pathogenicity genes in Colletotrichum tanaceti.</title>
        <authorList>
            <person name="Lelwala R.V."/>
            <person name="Korhonen P.K."/>
            <person name="Young N.D."/>
            <person name="Scott J.B."/>
            <person name="Ades P.A."/>
            <person name="Gasser R.B."/>
            <person name="Taylor P.W.J."/>
        </authorList>
    </citation>
    <scope>NUCLEOTIDE SEQUENCE [LARGE SCALE GENOMIC DNA]</scope>
    <source>
        <strain evidence="2">BRIP57314</strain>
    </source>
</reference>
<comment type="caution">
    <text evidence="2">The sequence shown here is derived from an EMBL/GenBank/DDBJ whole genome shotgun (WGS) entry which is preliminary data.</text>
</comment>
<feature type="non-terminal residue" evidence="2">
    <location>
        <position position="1"/>
    </location>
</feature>
<feature type="compositionally biased region" description="Basic and acidic residues" evidence="1">
    <location>
        <begin position="93"/>
        <end position="111"/>
    </location>
</feature>
<evidence type="ECO:0000313" key="2">
    <source>
        <dbReference type="EMBL" id="TKW59047.1"/>
    </source>
</evidence>
<evidence type="ECO:0000313" key="3">
    <source>
        <dbReference type="Proteomes" id="UP000310108"/>
    </source>
</evidence>
<proteinExistence type="predicted"/>
<evidence type="ECO:0000256" key="1">
    <source>
        <dbReference type="SAM" id="MobiDB-lite"/>
    </source>
</evidence>
<feature type="compositionally biased region" description="Basic and acidic residues" evidence="1">
    <location>
        <begin position="50"/>
        <end position="64"/>
    </location>
</feature>
<gene>
    <name evidence="2" type="ORF">CTA1_13372</name>
</gene>
<feature type="region of interest" description="Disordered" evidence="1">
    <location>
        <begin position="90"/>
        <end position="122"/>
    </location>
</feature>
<feature type="region of interest" description="Disordered" evidence="1">
    <location>
        <begin position="29"/>
        <end position="72"/>
    </location>
</feature>
<dbReference type="AlphaFoldDB" id="A0A4U6XSY9"/>
<sequence length="122" mass="13552">GPVLYLHYTTSWSKGPAPCPTQRPASVVIAQRPRDQDDISDAGDLTENESSTRRLTSDARKDNTNGRYPEPCQTTANVLLSCVLEKSSMHHGVLREKETKQGEKGETRKGEIIPMTGSWARR</sequence>
<keyword evidence="3" id="KW-1185">Reference proteome</keyword>
<dbReference type="Proteomes" id="UP000310108">
    <property type="component" value="Unassembled WGS sequence"/>
</dbReference>
<feature type="compositionally biased region" description="Acidic residues" evidence="1">
    <location>
        <begin position="38"/>
        <end position="47"/>
    </location>
</feature>